<dbReference type="NCBIfam" id="NF033788">
    <property type="entry name" value="HTH_metalloreg"/>
    <property type="match status" value="1"/>
</dbReference>
<feature type="domain" description="HTH arsR-type" evidence="4">
    <location>
        <begin position="28"/>
        <end position="122"/>
    </location>
</feature>
<dbReference type="PRINTS" id="PR00778">
    <property type="entry name" value="HTHARSR"/>
</dbReference>
<accession>A0A117J4M3</accession>
<dbReference type="PANTHER" id="PTHR43132:SF6">
    <property type="entry name" value="HTH-TYPE TRANSCRIPTIONAL REPRESSOR CZRA"/>
    <property type="match status" value="1"/>
</dbReference>
<organism evidence="5 6">
    <name type="scientific">Tractidigestivibacter scatoligenes</name>
    <name type="common">Olsenella scatoligenes</name>
    <dbReference type="NCBI Taxonomy" id="1299998"/>
    <lineage>
        <taxon>Bacteria</taxon>
        <taxon>Bacillati</taxon>
        <taxon>Actinomycetota</taxon>
        <taxon>Coriobacteriia</taxon>
        <taxon>Coriobacteriales</taxon>
        <taxon>Atopobiaceae</taxon>
        <taxon>Tractidigestivibacter</taxon>
    </lineage>
</organism>
<dbReference type="InterPro" id="IPR011991">
    <property type="entry name" value="ArsR-like_HTH"/>
</dbReference>
<dbReference type="PROSITE" id="PS50987">
    <property type="entry name" value="HTH_ARSR_2"/>
    <property type="match status" value="1"/>
</dbReference>
<dbReference type="InterPro" id="IPR036388">
    <property type="entry name" value="WH-like_DNA-bd_sf"/>
</dbReference>
<dbReference type="EMBL" id="LOJF01000001">
    <property type="protein sequence ID" value="KUH59036.1"/>
    <property type="molecule type" value="Genomic_DNA"/>
</dbReference>
<proteinExistence type="predicted"/>
<keyword evidence="1" id="KW-0805">Transcription regulation</keyword>
<evidence type="ECO:0000256" key="2">
    <source>
        <dbReference type="ARBA" id="ARBA00023125"/>
    </source>
</evidence>
<dbReference type="Gene3D" id="1.10.10.10">
    <property type="entry name" value="Winged helix-like DNA-binding domain superfamily/Winged helix DNA-binding domain"/>
    <property type="match status" value="1"/>
</dbReference>
<evidence type="ECO:0000256" key="1">
    <source>
        <dbReference type="ARBA" id="ARBA00023015"/>
    </source>
</evidence>
<dbReference type="InterPro" id="IPR001845">
    <property type="entry name" value="HTH_ArsR_DNA-bd_dom"/>
</dbReference>
<keyword evidence="3" id="KW-0804">Transcription</keyword>
<name>A0A117J4M3_TRASO</name>
<dbReference type="GO" id="GO:0003700">
    <property type="term" value="F:DNA-binding transcription factor activity"/>
    <property type="evidence" value="ECO:0007669"/>
    <property type="project" value="InterPro"/>
</dbReference>
<sequence length="127" mass="13814">MRVDVAANGGGGPMNEACSRDLLDEYLANDDVVYDATQIFDALSDLTRFRILGALSLGEKSVSDLEEICAVSQSAISHQLRLLRDRGLVTARRDGRRVIYSLADEHVTTLISVGLLHAAEPVRASEE</sequence>
<dbReference type="STRING" id="1299998.AUL39_01490"/>
<dbReference type="InterPro" id="IPR036390">
    <property type="entry name" value="WH_DNA-bd_sf"/>
</dbReference>
<dbReference type="GO" id="GO:0003677">
    <property type="term" value="F:DNA binding"/>
    <property type="evidence" value="ECO:0007669"/>
    <property type="project" value="UniProtKB-KW"/>
</dbReference>
<dbReference type="PANTHER" id="PTHR43132">
    <property type="entry name" value="ARSENICAL RESISTANCE OPERON REPRESSOR ARSR-RELATED"/>
    <property type="match status" value="1"/>
</dbReference>
<evidence type="ECO:0000313" key="5">
    <source>
        <dbReference type="EMBL" id="KUH59036.1"/>
    </source>
</evidence>
<keyword evidence="2" id="KW-0238">DNA-binding</keyword>
<dbReference type="Proteomes" id="UP000054078">
    <property type="component" value="Unassembled WGS sequence"/>
</dbReference>
<evidence type="ECO:0000259" key="4">
    <source>
        <dbReference type="PROSITE" id="PS50987"/>
    </source>
</evidence>
<dbReference type="SMART" id="SM00418">
    <property type="entry name" value="HTH_ARSR"/>
    <property type="match status" value="1"/>
</dbReference>
<protein>
    <submittedName>
        <fullName evidence="5">ArsR family transcriptional regulator</fullName>
    </submittedName>
</protein>
<dbReference type="Pfam" id="PF01022">
    <property type="entry name" value="HTH_5"/>
    <property type="match status" value="1"/>
</dbReference>
<evidence type="ECO:0000313" key="6">
    <source>
        <dbReference type="Proteomes" id="UP000054078"/>
    </source>
</evidence>
<keyword evidence="6" id="KW-1185">Reference proteome</keyword>
<dbReference type="InterPro" id="IPR051011">
    <property type="entry name" value="Metal_resp_trans_reg"/>
</dbReference>
<reference evidence="5 6" key="1">
    <citation type="submission" date="2015-12" db="EMBL/GenBank/DDBJ databases">
        <title>Draft Genome Sequence of Olsenella scatoligenes SK9K4T; a Producer of 3-Methylindole- (skatole) and 4-Methylphenol- (p-cresol) Isolated from Pig Feces.</title>
        <authorList>
            <person name="Li X."/>
            <person name="Borg B."/>
            <person name="Canibe N."/>
        </authorList>
    </citation>
    <scope>NUCLEOTIDE SEQUENCE [LARGE SCALE GENOMIC DNA]</scope>
    <source>
        <strain evidence="5 6">SK9K4</strain>
    </source>
</reference>
<dbReference type="CDD" id="cd00090">
    <property type="entry name" value="HTH_ARSR"/>
    <property type="match status" value="1"/>
</dbReference>
<dbReference type="AlphaFoldDB" id="A0A117J4M3"/>
<dbReference type="SUPFAM" id="SSF46785">
    <property type="entry name" value="Winged helix' DNA-binding domain"/>
    <property type="match status" value="1"/>
</dbReference>
<gene>
    <name evidence="5" type="ORF">AUL39_01490</name>
</gene>
<evidence type="ECO:0000256" key="3">
    <source>
        <dbReference type="ARBA" id="ARBA00023163"/>
    </source>
</evidence>
<comment type="caution">
    <text evidence="5">The sequence shown here is derived from an EMBL/GenBank/DDBJ whole genome shotgun (WGS) entry which is preliminary data.</text>
</comment>